<evidence type="ECO:0000313" key="1">
    <source>
        <dbReference type="EMBL" id="KAE8986749.1"/>
    </source>
</evidence>
<gene>
    <name evidence="1" type="ORF">PR001_g22508</name>
</gene>
<dbReference type="EMBL" id="QXFV01002513">
    <property type="protein sequence ID" value="KAE8986749.1"/>
    <property type="molecule type" value="Genomic_DNA"/>
</dbReference>
<proteinExistence type="predicted"/>
<dbReference type="AlphaFoldDB" id="A0A6A3IUK4"/>
<organism evidence="1 2">
    <name type="scientific">Phytophthora rubi</name>
    <dbReference type="NCBI Taxonomy" id="129364"/>
    <lineage>
        <taxon>Eukaryota</taxon>
        <taxon>Sar</taxon>
        <taxon>Stramenopiles</taxon>
        <taxon>Oomycota</taxon>
        <taxon>Peronosporomycetes</taxon>
        <taxon>Peronosporales</taxon>
        <taxon>Peronosporaceae</taxon>
        <taxon>Phytophthora</taxon>
    </lineage>
</organism>
<reference evidence="1 2" key="1">
    <citation type="submission" date="2018-09" db="EMBL/GenBank/DDBJ databases">
        <title>Genomic investigation of the strawberry pathogen Phytophthora fragariae indicates pathogenicity is determined by transcriptional variation in three key races.</title>
        <authorList>
            <person name="Adams T.M."/>
            <person name="Armitage A.D."/>
            <person name="Sobczyk M.K."/>
            <person name="Bates H.J."/>
            <person name="Dunwell J.M."/>
            <person name="Nellist C.F."/>
            <person name="Harrison R.J."/>
        </authorList>
    </citation>
    <scope>NUCLEOTIDE SEQUENCE [LARGE SCALE GENOMIC DNA]</scope>
    <source>
        <strain evidence="1 2">SCRP249</strain>
    </source>
</reference>
<dbReference type="Proteomes" id="UP000429607">
    <property type="component" value="Unassembled WGS sequence"/>
</dbReference>
<protein>
    <submittedName>
        <fullName evidence="1">Uncharacterized protein</fullName>
    </submittedName>
</protein>
<accession>A0A6A3IUK4</accession>
<comment type="caution">
    <text evidence="1">The sequence shown here is derived from an EMBL/GenBank/DDBJ whole genome shotgun (WGS) entry which is preliminary data.</text>
</comment>
<sequence length="414" mass="46832">MILPCRHVIAYRKHANFPGPVIPLSRIDKRWTSTAKDLKKVTQFEYEAFSDAAVPELVQRVKTPAERYREAVRATRLIANEMADIEDQSEFNEMLTFVLDQWRNVRQRKIAAGQPELEDTRSNGSNDDAAVKREFGICSSEEEDSNGDELNVGRGSPIKIRLNPKAKKVGRPRSRRRRHRLVKEQTGNALDREQPGLMLAQRRLAGVIVKYSEADNKKPKHKIMKNPVLILDPFYILPPKLLDACVKLLPVANTEAEAIVVDEESQASQTHAKNSKTGASTETIIVKDVGNYSREQIEIFRSVQNLKSAIQLGLDTHKWLVDEGLPALPAEYHSNANKVGEEILGTYPKKQIQGLPMLPEFQFSLLYTVKPTTWLSDGAIRALCERLVNDYPGCRFAGFQDAVMKSKKTRKHPR</sequence>
<evidence type="ECO:0000313" key="2">
    <source>
        <dbReference type="Proteomes" id="UP000429607"/>
    </source>
</evidence>
<name>A0A6A3IUK4_9STRA</name>